<gene>
    <name evidence="9" type="primary">mnmA</name>
    <name evidence="13" type="ORF">SAMN02745172_00109</name>
</gene>
<dbReference type="Pfam" id="PF20258">
    <property type="entry name" value="tRNA_Me_trans_C"/>
    <property type="match status" value="1"/>
</dbReference>
<dbReference type="InterPro" id="IPR014729">
    <property type="entry name" value="Rossmann-like_a/b/a_fold"/>
</dbReference>
<feature type="region of interest" description="Interaction with tRNA" evidence="9">
    <location>
        <begin position="164"/>
        <end position="166"/>
    </location>
</feature>
<evidence type="ECO:0000313" key="14">
    <source>
        <dbReference type="Proteomes" id="UP000186406"/>
    </source>
</evidence>
<accession>A0A1M7Z518</accession>
<dbReference type="Gene3D" id="3.40.50.620">
    <property type="entry name" value="HUPs"/>
    <property type="match status" value="1"/>
</dbReference>
<dbReference type="GO" id="GO:0005737">
    <property type="term" value="C:cytoplasm"/>
    <property type="evidence" value="ECO:0007669"/>
    <property type="project" value="UniProtKB-SubCell"/>
</dbReference>
<reference evidence="13 14" key="1">
    <citation type="submission" date="2016-12" db="EMBL/GenBank/DDBJ databases">
        <authorList>
            <person name="Song W.-J."/>
            <person name="Kurnit D.M."/>
        </authorList>
    </citation>
    <scope>NUCLEOTIDE SEQUENCE [LARGE SCALE GENOMIC DNA]</scope>
    <source>
        <strain evidence="13 14">DSM 19599</strain>
    </source>
</reference>
<dbReference type="InterPro" id="IPR046885">
    <property type="entry name" value="MnmA-like_C"/>
</dbReference>
<dbReference type="Proteomes" id="UP000186406">
    <property type="component" value="Unassembled WGS sequence"/>
</dbReference>
<dbReference type="GO" id="GO:0008168">
    <property type="term" value="F:methyltransferase activity"/>
    <property type="evidence" value="ECO:0007669"/>
    <property type="project" value="UniProtKB-KW"/>
</dbReference>
<feature type="site" description="Interaction with tRNA" evidence="9">
    <location>
        <position position="143"/>
    </location>
</feature>
<dbReference type="FunFam" id="2.30.30.280:FF:000001">
    <property type="entry name" value="tRNA-specific 2-thiouridylase MnmA"/>
    <property type="match status" value="1"/>
</dbReference>
<keyword evidence="7" id="KW-1015">Disulfide bond</keyword>
<name>A0A1M7Z518_9HYPH</name>
<dbReference type="PANTHER" id="PTHR11933:SF5">
    <property type="entry name" value="MITOCHONDRIAL TRNA-SPECIFIC 2-THIOURIDYLASE 1"/>
    <property type="match status" value="1"/>
</dbReference>
<dbReference type="AlphaFoldDB" id="A0A1M7Z518"/>
<dbReference type="EMBL" id="FRXO01000001">
    <property type="protein sequence ID" value="SHO59912.1"/>
    <property type="molecule type" value="Genomic_DNA"/>
</dbReference>
<feature type="binding site" evidence="9">
    <location>
        <position position="142"/>
    </location>
    <ligand>
        <name>ATP</name>
        <dbReference type="ChEBI" id="CHEBI:30616"/>
    </ligand>
</feature>
<dbReference type="Pfam" id="PF20259">
    <property type="entry name" value="tRNA_Me_trans_M"/>
    <property type="match status" value="1"/>
</dbReference>
<feature type="domain" description="tRNA-specific 2-thiouridylase MnmA-like C-terminal" evidence="11">
    <location>
        <begin position="298"/>
        <end position="376"/>
    </location>
</feature>
<dbReference type="InterPro" id="IPR004506">
    <property type="entry name" value="MnmA-like"/>
</dbReference>
<keyword evidence="1 9" id="KW-0820">tRNA-binding</keyword>
<evidence type="ECO:0000256" key="3">
    <source>
        <dbReference type="ARBA" id="ARBA00022694"/>
    </source>
</evidence>
<evidence type="ECO:0000256" key="6">
    <source>
        <dbReference type="ARBA" id="ARBA00022884"/>
    </source>
</evidence>
<evidence type="ECO:0000259" key="12">
    <source>
        <dbReference type="Pfam" id="PF20259"/>
    </source>
</evidence>
<dbReference type="RefSeq" id="WP_244530716.1">
    <property type="nucleotide sequence ID" value="NZ_FRXO01000001.1"/>
</dbReference>
<evidence type="ECO:0000256" key="1">
    <source>
        <dbReference type="ARBA" id="ARBA00022555"/>
    </source>
</evidence>
<dbReference type="STRING" id="1123029.SAMN02745172_00109"/>
<feature type="site" description="Interaction with tRNA" evidence="9">
    <location>
        <position position="356"/>
    </location>
</feature>
<dbReference type="GO" id="GO:0005524">
    <property type="term" value="F:ATP binding"/>
    <property type="evidence" value="ECO:0007669"/>
    <property type="project" value="UniProtKB-KW"/>
</dbReference>
<dbReference type="CDD" id="cd01998">
    <property type="entry name" value="MnmA_TRMU-like"/>
    <property type="match status" value="1"/>
</dbReference>
<dbReference type="InterPro" id="IPR046884">
    <property type="entry name" value="MnmA-like_central"/>
</dbReference>
<comment type="catalytic activity">
    <reaction evidence="8 9">
        <text>S-sulfanyl-L-cysteinyl-[protein] + uridine(34) in tRNA + AH2 + ATP = 2-thiouridine(34) in tRNA + L-cysteinyl-[protein] + A + AMP + diphosphate + H(+)</text>
        <dbReference type="Rhea" id="RHEA:47032"/>
        <dbReference type="Rhea" id="RHEA-COMP:10131"/>
        <dbReference type="Rhea" id="RHEA-COMP:11726"/>
        <dbReference type="Rhea" id="RHEA-COMP:11727"/>
        <dbReference type="Rhea" id="RHEA-COMP:11728"/>
        <dbReference type="ChEBI" id="CHEBI:13193"/>
        <dbReference type="ChEBI" id="CHEBI:15378"/>
        <dbReference type="ChEBI" id="CHEBI:17499"/>
        <dbReference type="ChEBI" id="CHEBI:29950"/>
        <dbReference type="ChEBI" id="CHEBI:30616"/>
        <dbReference type="ChEBI" id="CHEBI:33019"/>
        <dbReference type="ChEBI" id="CHEBI:61963"/>
        <dbReference type="ChEBI" id="CHEBI:65315"/>
        <dbReference type="ChEBI" id="CHEBI:87170"/>
        <dbReference type="ChEBI" id="CHEBI:456215"/>
        <dbReference type="EC" id="2.8.1.13"/>
    </reaction>
</comment>
<feature type="active site" description="Nucleophile" evidence="9">
    <location>
        <position position="118"/>
    </location>
</feature>
<dbReference type="Gene3D" id="2.30.30.280">
    <property type="entry name" value="Adenine nucleotide alpha hydrolases-like domains"/>
    <property type="match status" value="1"/>
</dbReference>
<evidence type="ECO:0000256" key="10">
    <source>
        <dbReference type="SAM" id="MobiDB-lite"/>
    </source>
</evidence>
<dbReference type="EC" id="2.8.1.13" evidence="9"/>
<keyword evidence="4 9" id="KW-0547">Nucleotide-binding</keyword>
<dbReference type="GO" id="GO:0103016">
    <property type="term" value="F:tRNA-uridine 2-sulfurtransferase activity"/>
    <property type="evidence" value="ECO:0007669"/>
    <property type="project" value="UniProtKB-EC"/>
</dbReference>
<dbReference type="NCBIfam" id="NF001138">
    <property type="entry name" value="PRK00143.1"/>
    <property type="match status" value="1"/>
</dbReference>
<evidence type="ECO:0000256" key="9">
    <source>
        <dbReference type="HAMAP-Rule" id="MF_00144"/>
    </source>
</evidence>
<evidence type="ECO:0000256" key="8">
    <source>
        <dbReference type="ARBA" id="ARBA00051542"/>
    </source>
</evidence>
<dbReference type="GO" id="GO:0002143">
    <property type="term" value="P:tRNA wobble position uridine thiolation"/>
    <property type="evidence" value="ECO:0007669"/>
    <property type="project" value="TreeGrafter"/>
</dbReference>
<protein>
    <recommendedName>
        <fullName evidence="9">tRNA-specific 2-thiouridylase MnmA</fullName>
        <ecNumber evidence="9">2.8.1.13</ecNumber>
    </recommendedName>
</protein>
<feature type="binding site" evidence="9">
    <location>
        <begin position="24"/>
        <end position="31"/>
    </location>
    <ligand>
        <name>ATP</name>
        <dbReference type="ChEBI" id="CHEBI:30616"/>
    </ligand>
</feature>
<keyword evidence="2 9" id="KW-0808">Transferase</keyword>
<dbReference type="Pfam" id="PF03054">
    <property type="entry name" value="tRNA_Me_trans"/>
    <property type="match status" value="1"/>
</dbReference>
<evidence type="ECO:0000256" key="7">
    <source>
        <dbReference type="ARBA" id="ARBA00023157"/>
    </source>
</evidence>
<dbReference type="NCBIfam" id="TIGR00420">
    <property type="entry name" value="trmU"/>
    <property type="match status" value="1"/>
</dbReference>
<sequence length="419" mass="44887">MSENAMRIDLDLPGRPQDHRVVVAMSGGVDSSLVAALVKQAGYDVVGVTLQLYDHGEASHRPGACCAGRDIRDARRVAETLGIPHYVLDMEERFRDAVIEGFADSYLAGETPVPCVACNQTVKFSDLLETARDLGATALATGHYVSTRGTPSGRGLFRPADAERDQSYFLFATTRAQLDFVRFPLGEIPKSETRRLARDLGLVVADKPDSQDICFVPTGRYAEMIERLRPGAAEPGEIVHTDGRVLGRHRGIIHFTIGQRRGLGLSIGEPLYVVSLDPESRRVVVGPREALVTRRVPLRDVNWIGDGTLEEAAAAGLEIHARVRSTRDPAPALLHIEDGAVFVDLVGGESGVAPGQACVLYEGPEPRARVLGGGFIARGPHTMNASPEAARSPVPPQDQAAPGSPTLQTSGLHGLRLAG</sequence>
<evidence type="ECO:0000259" key="11">
    <source>
        <dbReference type="Pfam" id="PF20258"/>
    </source>
</evidence>
<evidence type="ECO:0000256" key="2">
    <source>
        <dbReference type="ARBA" id="ARBA00022679"/>
    </source>
</evidence>
<keyword evidence="13" id="KW-0489">Methyltransferase</keyword>
<evidence type="ECO:0000256" key="4">
    <source>
        <dbReference type="ARBA" id="ARBA00022741"/>
    </source>
</evidence>
<feature type="region of interest" description="Disordered" evidence="10">
    <location>
        <begin position="379"/>
        <end position="419"/>
    </location>
</feature>
<comment type="similarity">
    <text evidence="9">Belongs to the MnmA/TRMU family.</text>
</comment>
<comment type="subcellular location">
    <subcellularLocation>
        <location evidence="9">Cytoplasm</location>
    </subcellularLocation>
</comment>
<organism evidence="13 14">
    <name type="scientific">Pseudoxanthobacter soli DSM 19599</name>
    <dbReference type="NCBI Taxonomy" id="1123029"/>
    <lineage>
        <taxon>Bacteria</taxon>
        <taxon>Pseudomonadati</taxon>
        <taxon>Pseudomonadota</taxon>
        <taxon>Alphaproteobacteria</taxon>
        <taxon>Hyphomicrobiales</taxon>
        <taxon>Segnochrobactraceae</taxon>
        <taxon>Pseudoxanthobacter</taxon>
    </lineage>
</organism>
<evidence type="ECO:0000256" key="5">
    <source>
        <dbReference type="ARBA" id="ARBA00022840"/>
    </source>
</evidence>
<comment type="caution">
    <text evidence="9">Lacks conserved residue(s) required for the propagation of feature annotation.</text>
</comment>
<dbReference type="HAMAP" id="MF_00144">
    <property type="entry name" value="tRNA_thiouridyl_MnmA"/>
    <property type="match status" value="1"/>
</dbReference>
<dbReference type="SUPFAM" id="SSF52402">
    <property type="entry name" value="Adenine nucleotide alpha hydrolases-like"/>
    <property type="match status" value="1"/>
</dbReference>
<dbReference type="Gene3D" id="2.40.30.10">
    <property type="entry name" value="Translation factors"/>
    <property type="match status" value="1"/>
</dbReference>
<feature type="binding site" evidence="9">
    <location>
        <position position="50"/>
    </location>
    <ligand>
        <name>ATP</name>
        <dbReference type="ChEBI" id="CHEBI:30616"/>
    </ligand>
</feature>
<keyword evidence="14" id="KW-1185">Reference proteome</keyword>
<keyword evidence="9" id="KW-0963">Cytoplasm</keyword>
<dbReference type="GO" id="GO:0032259">
    <property type="term" value="P:methylation"/>
    <property type="evidence" value="ECO:0007669"/>
    <property type="project" value="UniProtKB-KW"/>
</dbReference>
<proteinExistence type="inferred from homology"/>
<dbReference type="FunFam" id="3.40.50.620:FF:000115">
    <property type="entry name" value="tRNA-specific 2-thiouridylase MnmA"/>
    <property type="match status" value="1"/>
</dbReference>
<keyword evidence="5 9" id="KW-0067">ATP-binding</keyword>
<keyword evidence="6 9" id="KW-0694">RNA-binding</keyword>
<feature type="active site" description="Cysteine persulfide intermediate" evidence="9">
    <location>
        <position position="214"/>
    </location>
</feature>
<comment type="function">
    <text evidence="9">Catalyzes the 2-thiolation of uridine at the wobble position (U34) of tRNA, leading to the formation of s(2)U34.</text>
</comment>
<dbReference type="GO" id="GO:0000049">
    <property type="term" value="F:tRNA binding"/>
    <property type="evidence" value="ECO:0007669"/>
    <property type="project" value="UniProtKB-KW"/>
</dbReference>
<keyword evidence="3 9" id="KW-0819">tRNA processing</keyword>
<evidence type="ECO:0000313" key="13">
    <source>
        <dbReference type="EMBL" id="SHO59912.1"/>
    </source>
</evidence>
<feature type="domain" description="tRNA-specific 2-thiouridylase MnmA-like central" evidence="12">
    <location>
        <begin position="233"/>
        <end position="286"/>
    </location>
</feature>
<dbReference type="InterPro" id="IPR023382">
    <property type="entry name" value="MnmA-like_central_sf"/>
</dbReference>
<dbReference type="PANTHER" id="PTHR11933">
    <property type="entry name" value="TRNA 5-METHYLAMINOMETHYL-2-THIOURIDYLATE -METHYLTRANSFERASE"/>
    <property type="match status" value="1"/>
</dbReference>